<proteinExistence type="predicted"/>
<evidence type="ECO:0000313" key="2">
    <source>
        <dbReference type="Proteomes" id="UP000247586"/>
    </source>
</evidence>
<dbReference type="KEGG" id="mhk:DFR87_11850"/>
<keyword evidence="2" id="KW-1185">Reference proteome</keyword>
<reference evidence="1 2" key="1">
    <citation type="submission" date="2018-05" db="EMBL/GenBank/DDBJ databases">
        <title>Complete Genome Sequences of Extremely Thermoacidophilic, Metal-Mobilizing Type-Strain Members of the Archaeal Family Sulfolobaceae: Acidianus brierleyi DSM-1651T, Acidianus sulfidivorans DSM-18786T, Metallosphaera hakonensis DSM-7519T, and Metallosphaera prunae DSM-10039T.</title>
        <authorList>
            <person name="Counts J.A."/>
            <person name="Kelly R.M."/>
        </authorList>
    </citation>
    <scope>NUCLEOTIDE SEQUENCE [LARGE SCALE GENOMIC DNA]</scope>
    <source>
        <strain evidence="1 2">HO1-1</strain>
    </source>
</reference>
<organism evidence="1 2">
    <name type="scientific">Metallosphaera hakonensis JCM 8857 = DSM 7519</name>
    <dbReference type="NCBI Taxonomy" id="1293036"/>
    <lineage>
        <taxon>Archaea</taxon>
        <taxon>Thermoproteota</taxon>
        <taxon>Thermoprotei</taxon>
        <taxon>Sulfolobales</taxon>
        <taxon>Sulfolobaceae</taxon>
        <taxon>Metallosphaera</taxon>
    </lineage>
</organism>
<evidence type="ECO:0000313" key="1">
    <source>
        <dbReference type="EMBL" id="AWS00254.1"/>
    </source>
</evidence>
<dbReference type="RefSeq" id="WP_054837529.1">
    <property type="nucleotide sequence ID" value="NZ_BBBA01000080.1"/>
</dbReference>
<dbReference type="Proteomes" id="UP000247586">
    <property type="component" value="Chromosome"/>
</dbReference>
<reference evidence="2" key="3">
    <citation type="submission" date="2020-03" db="EMBL/GenBank/DDBJ databases">
        <title>Sequencing and Assembly of Multiple Reported Metal-Biooxidizing Members of the Extremely Thermoacidophilic Archaeal Family Sulfolobaceae.</title>
        <authorList>
            <person name="Counts J.A."/>
            <person name="Kelly R.M."/>
        </authorList>
    </citation>
    <scope>NUCLEOTIDE SEQUENCE [LARGE SCALE GENOMIC DNA]</scope>
    <source>
        <strain evidence="2">HO1-1</strain>
    </source>
</reference>
<accession>A0A2U9IWC4</accession>
<dbReference type="AlphaFoldDB" id="A0A2U9IWC4"/>
<dbReference type="EMBL" id="CP029287">
    <property type="protein sequence ID" value="AWS00254.1"/>
    <property type="molecule type" value="Genomic_DNA"/>
</dbReference>
<dbReference type="OrthoDB" id="33483at2157"/>
<reference evidence="2" key="2">
    <citation type="submission" date="2020-03" db="EMBL/GenBank/DDBJ databases">
        <title>Complete Genome Sequences of Extremely Thermoacidophilic, Metal-Mobilizing Type-Strain Members of the Archaeal Family Sulfolobaceae: Acidianus brierleyi DSM-1651T, Acidianus sulfidivorans DSM-18786T, Metallosphaera hakonensis DSM-7519T, and Metallosphaera prunae DSM-10039T.</title>
        <authorList>
            <person name="Counts J.A."/>
            <person name="Kelly R.M."/>
        </authorList>
    </citation>
    <scope>NUCLEOTIDE SEQUENCE [LARGE SCALE GENOMIC DNA]</scope>
    <source>
        <strain evidence="2">HO1-1</strain>
    </source>
</reference>
<dbReference type="GeneID" id="36836046"/>
<name>A0A2U9IWC4_9CREN</name>
<gene>
    <name evidence="1" type="ORF">DFR87_11850</name>
</gene>
<protein>
    <submittedName>
        <fullName evidence="1">Uncharacterized protein</fullName>
    </submittedName>
</protein>
<dbReference type="STRING" id="1293036.GCA_001315825_03222"/>
<sequence length="102" mass="11869">MIIKPSIQWQATPSLRAPFIYWKDVIVILENPSKVLVVDAWREQLGRYKAPPQVSIFKFTYKIGQVDDESTKYLECIADTLQTKLKPLIVRKYECKDVVVIL</sequence>